<dbReference type="Gene3D" id="3.40.1190.20">
    <property type="match status" value="1"/>
</dbReference>
<evidence type="ECO:0000313" key="3">
    <source>
        <dbReference type="EMBL" id="VVM06992.1"/>
    </source>
</evidence>
<proteinExistence type="predicted"/>
<gene>
    <name evidence="3" type="primary">rbsK/RBKS</name>
    <name evidence="3" type="ORF">MAMC_01389</name>
</gene>
<evidence type="ECO:0000313" key="4">
    <source>
        <dbReference type="Proteomes" id="UP000381693"/>
    </source>
</evidence>
<dbReference type="PRINTS" id="PR00990">
    <property type="entry name" value="RIBOKINASE"/>
</dbReference>
<organism evidence="3 4">
    <name type="scientific">Methylacidimicrobium cyclopophantes</name>
    <dbReference type="NCBI Taxonomy" id="1041766"/>
    <lineage>
        <taxon>Bacteria</taxon>
        <taxon>Pseudomonadati</taxon>
        <taxon>Verrucomicrobiota</taxon>
        <taxon>Methylacidimicrobium</taxon>
    </lineage>
</organism>
<dbReference type="InterPro" id="IPR002139">
    <property type="entry name" value="Ribo/fructo_kinase"/>
</dbReference>
<keyword evidence="4" id="KW-1185">Reference proteome</keyword>
<accession>A0A5E6MBT0</accession>
<name>A0A5E6MBT0_9BACT</name>
<dbReference type="EC" id="2.7.1.15" evidence="3"/>
<sequence>MKGTLWVLGSANIDFCARVERFPAIGETVVACAFARRPGGKGANQAAAA</sequence>
<dbReference type="EMBL" id="CABFUZ020000140">
    <property type="protein sequence ID" value="VVM06992.1"/>
    <property type="molecule type" value="Genomic_DNA"/>
</dbReference>
<dbReference type="InterPro" id="IPR029056">
    <property type="entry name" value="Ribokinase-like"/>
</dbReference>
<comment type="caution">
    <text evidence="3">The sequence shown here is derived from an EMBL/GenBank/DDBJ whole genome shotgun (WGS) entry which is preliminary data.</text>
</comment>
<reference evidence="3" key="1">
    <citation type="submission" date="2019-09" db="EMBL/GenBank/DDBJ databases">
        <authorList>
            <person name="Cremers G."/>
        </authorList>
    </citation>
    <scope>NUCLEOTIDE SEQUENCE [LARGE SCALE GENOMIC DNA]</scope>
    <source>
        <strain evidence="3">3B</strain>
    </source>
</reference>
<keyword evidence="1 3" id="KW-0808">Transferase</keyword>
<dbReference type="AlphaFoldDB" id="A0A5E6MBT0"/>
<evidence type="ECO:0000256" key="1">
    <source>
        <dbReference type="ARBA" id="ARBA00022679"/>
    </source>
</evidence>
<dbReference type="SUPFAM" id="SSF53613">
    <property type="entry name" value="Ribokinase-like"/>
    <property type="match status" value="1"/>
</dbReference>
<feature type="non-terminal residue" evidence="3">
    <location>
        <position position="49"/>
    </location>
</feature>
<dbReference type="GO" id="GO:0004747">
    <property type="term" value="F:ribokinase activity"/>
    <property type="evidence" value="ECO:0007669"/>
    <property type="project" value="UniProtKB-EC"/>
</dbReference>
<keyword evidence="2" id="KW-0418">Kinase</keyword>
<protein>
    <submittedName>
        <fullName evidence="3">Partial ribokinase</fullName>
        <ecNumber evidence="3">2.7.1.15</ecNumber>
    </submittedName>
</protein>
<evidence type="ECO:0000256" key="2">
    <source>
        <dbReference type="ARBA" id="ARBA00022777"/>
    </source>
</evidence>
<dbReference type="Proteomes" id="UP000381693">
    <property type="component" value="Unassembled WGS sequence"/>
</dbReference>